<dbReference type="PANTHER" id="PTHR11452:SF42">
    <property type="entry name" value="ALPHA-GALACTOSIDASE"/>
    <property type="match status" value="1"/>
</dbReference>
<dbReference type="InterPro" id="IPR017853">
    <property type="entry name" value="GH"/>
</dbReference>
<dbReference type="PANTHER" id="PTHR11452">
    <property type="entry name" value="ALPHA-GALACTOSIDASE/ALPHA-N-ACETYLGALACTOSAMINIDASE"/>
    <property type="match status" value="1"/>
</dbReference>
<sequence>MYGLKNCEGAQDYYNSIFELYASWGVDFIKCDDIAVTEFRQWDTPYSAYYEIEMIRKAIDNCGRDMVLSLSPGPAKIENAKHLAKNANMWRMTGDFWDMWDKLHDMFDKCYTWQNEVKPGNYPDCDMLPLGRLCKHSSYHGPNNRYTQFTKPEQITM</sequence>
<dbReference type="AlphaFoldDB" id="K1T6F5"/>
<evidence type="ECO:0000256" key="3">
    <source>
        <dbReference type="ARBA" id="ARBA00023295"/>
    </source>
</evidence>
<dbReference type="InterPro" id="IPR002241">
    <property type="entry name" value="Glyco_hydro_27"/>
</dbReference>
<feature type="non-terminal residue" evidence="4">
    <location>
        <position position="157"/>
    </location>
</feature>
<dbReference type="SUPFAM" id="SSF51445">
    <property type="entry name" value="(Trans)glycosidases"/>
    <property type="match status" value="1"/>
</dbReference>
<dbReference type="GO" id="GO:0004553">
    <property type="term" value="F:hydrolase activity, hydrolyzing O-glycosyl compounds"/>
    <property type="evidence" value="ECO:0007669"/>
    <property type="project" value="InterPro"/>
</dbReference>
<organism evidence="4">
    <name type="scientific">human gut metagenome</name>
    <dbReference type="NCBI Taxonomy" id="408170"/>
    <lineage>
        <taxon>unclassified sequences</taxon>
        <taxon>metagenomes</taxon>
        <taxon>organismal metagenomes</taxon>
    </lineage>
</organism>
<proteinExistence type="inferred from homology"/>
<dbReference type="GO" id="GO:0005975">
    <property type="term" value="P:carbohydrate metabolic process"/>
    <property type="evidence" value="ECO:0007669"/>
    <property type="project" value="InterPro"/>
</dbReference>
<accession>K1T6F5</accession>
<evidence type="ECO:0000256" key="2">
    <source>
        <dbReference type="ARBA" id="ARBA00022801"/>
    </source>
</evidence>
<dbReference type="Gene3D" id="3.20.20.70">
    <property type="entry name" value="Aldolase class I"/>
    <property type="match status" value="1"/>
</dbReference>
<keyword evidence="2 4" id="KW-0378">Hydrolase</keyword>
<name>K1T6F5_9ZZZZ</name>
<dbReference type="EMBL" id="AJWZ01005248">
    <property type="protein sequence ID" value="EKC63109.1"/>
    <property type="molecule type" value="Genomic_DNA"/>
</dbReference>
<comment type="similarity">
    <text evidence="1">Belongs to the glycosyl hydrolase 27 family.</text>
</comment>
<evidence type="ECO:0000256" key="1">
    <source>
        <dbReference type="ARBA" id="ARBA00009743"/>
    </source>
</evidence>
<evidence type="ECO:0000313" key="4">
    <source>
        <dbReference type="EMBL" id="EKC63109.1"/>
    </source>
</evidence>
<reference evidence="4" key="1">
    <citation type="journal article" date="2013" name="Environ. Microbiol.">
        <title>Microbiota from the distal guts of lean and obese adolescents exhibit partial functional redundancy besides clear differences in community structure.</title>
        <authorList>
            <person name="Ferrer M."/>
            <person name="Ruiz A."/>
            <person name="Lanza F."/>
            <person name="Haange S.B."/>
            <person name="Oberbach A."/>
            <person name="Till H."/>
            <person name="Bargiela R."/>
            <person name="Campoy C."/>
            <person name="Segura M.T."/>
            <person name="Richter M."/>
            <person name="von Bergen M."/>
            <person name="Seifert J."/>
            <person name="Suarez A."/>
        </authorList>
    </citation>
    <scope>NUCLEOTIDE SEQUENCE</scope>
</reference>
<dbReference type="Pfam" id="PF16499">
    <property type="entry name" value="Melibiase_2"/>
    <property type="match status" value="1"/>
</dbReference>
<gene>
    <name evidence="4" type="ORF">OBE_07630</name>
</gene>
<comment type="caution">
    <text evidence="4">The sequence shown here is derived from an EMBL/GenBank/DDBJ whole genome shotgun (WGS) entry which is preliminary data.</text>
</comment>
<protein>
    <submittedName>
        <fullName evidence="4">Glycoside hydrolase, clan GH-D</fullName>
    </submittedName>
</protein>
<keyword evidence="3" id="KW-0326">Glycosidase</keyword>
<dbReference type="InterPro" id="IPR013785">
    <property type="entry name" value="Aldolase_TIM"/>
</dbReference>